<dbReference type="Proteomes" id="UP000756346">
    <property type="component" value="Unassembled WGS sequence"/>
</dbReference>
<gene>
    <name evidence="2" type="ORF">B0I36DRAFT_67024</name>
</gene>
<evidence type="ECO:0000313" key="3">
    <source>
        <dbReference type="Proteomes" id="UP000756346"/>
    </source>
</evidence>
<dbReference type="AlphaFoldDB" id="A0A9P8YE00"/>
<sequence>MPKLCPVQPTLMASFALGFSLWSQGALLGSWNHPKPAASLNSPEMASHSDTSLPSCIILTGCKQLHSVAFFLSVVMIARSQAQEPVCSSPSVLQTSAKTASVIRSDINRHEGLEDHRIDCYDGRYQPSATIMTRVKTPETRDFL</sequence>
<dbReference type="EMBL" id="JAGTJQ010000002">
    <property type="protein sequence ID" value="KAH7037504.1"/>
    <property type="molecule type" value="Genomic_DNA"/>
</dbReference>
<keyword evidence="1" id="KW-0732">Signal</keyword>
<evidence type="ECO:0000313" key="2">
    <source>
        <dbReference type="EMBL" id="KAH7037504.1"/>
    </source>
</evidence>
<name>A0A9P8YE00_9PEZI</name>
<organism evidence="2 3">
    <name type="scientific">Microdochium trichocladiopsis</name>
    <dbReference type="NCBI Taxonomy" id="1682393"/>
    <lineage>
        <taxon>Eukaryota</taxon>
        <taxon>Fungi</taxon>
        <taxon>Dikarya</taxon>
        <taxon>Ascomycota</taxon>
        <taxon>Pezizomycotina</taxon>
        <taxon>Sordariomycetes</taxon>
        <taxon>Xylariomycetidae</taxon>
        <taxon>Xylariales</taxon>
        <taxon>Microdochiaceae</taxon>
        <taxon>Microdochium</taxon>
    </lineage>
</organism>
<feature type="signal peptide" evidence="1">
    <location>
        <begin position="1"/>
        <end position="28"/>
    </location>
</feature>
<comment type="caution">
    <text evidence="2">The sequence shown here is derived from an EMBL/GenBank/DDBJ whole genome shotgun (WGS) entry which is preliminary data.</text>
</comment>
<feature type="chain" id="PRO_5040263654" evidence="1">
    <location>
        <begin position="29"/>
        <end position="144"/>
    </location>
</feature>
<dbReference type="RefSeq" id="XP_046016625.1">
    <property type="nucleotide sequence ID" value="XM_046163191.1"/>
</dbReference>
<dbReference type="GeneID" id="70192737"/>
<evidence type="ECO:0000256" key="1">
    <source>
        <dbReference type="SAM" id="SignalP"/>
    </source>
</evidence>
<proteinExistence type="predicted"/>
<keyword evidence="3" id="KW-1185">Reference proteome</keyword>
<reference evidence="2" key="1">
    <citation type="journal article" date="2021" name="Nat. Commun.">
        <title>Genetic determinants of endophytism in the Arabidopsis root mycobiome.</title>
        <authorList>
            <person name="Mesny F."/>
            <person name="Miyauchi S."/>
            <person name="Thiergart T."/>
            <person name="Pickel B."/>
            <person name="Atanasova L."/>
            <person name="Karlsson M."/>
            <person name="Huettel B."/>
            <person name="Barry K.W."/>
            <person name="Haridas S."/>
            <person name="Chen C."/>
            <person name="Bauer D."/>
            <person name="Andreopoulos W."/>
            <person name="Pangilinan J."/>
            <person name="LaButti K."/>
            <person name="Riley R."/>
            <person name="Lipzen A."/>
            <person name="Clum A."/>
            <person name="Drula E."/>
            <person name="Henrissat B."/>
            <person name="Kohler A."/>
            <person name="Grigoriev I.V."/>
            <person name="Martin F.M."/>
            <person name="Hacquard S."/>
        </authorList>
    </citation>
    <scope>NUCLEOTIDE SEQUENCE</scope>
    <source>
        <strain evidence="2">MPI-CAGE-CH-0230</strain>
    </source>
</reference>
<protein>
    <submittedName>
        <fullName evidence="2">Uncharacterized protein</fullName>
    </submittedName>
</protein>
<accession>A0A9P8YE00</accession>